<dbReference type="STRING" id="9713.A0A2U3YE86"/>
<comment type="similarity">
    <text evidence="1">Belongs to the GARIN family.</text>
</comment>
<feature type="compositionally biased region" description="Basic and acidic residues" evidence="2">
    <location>
        <begin position="448"/>
        <end position="461"/>
    </location>
</feature>
<dbReference type="GO" id="GO:0005634">
    <property type="term" value="C:nucleus"/>
    <property type="evidence" value="ECO:0007669"/>
    <property type="project" value="TreeGrafter"/>
</dbReference>
<dbReference type="KEGG" id="lww:102727536"/>
<evidence type="ECO:0000259" key="3">
    <source>
        <dbReference type="Pfam" id="PF12480"/>
    </source>
</evidence>
<organism evidence="4 5">
    <name type="scientific">Leptonychotes weddellii</name>
    <name type="common">Weddell seal</name>
    <name type="synonym">Otaria weddellii</name>
    <dbReference type="NCBI Taxonomy" id="9713"/>
    <lineage>
        <taxon>Eukaryota</taxon>
        <taxon>Metazoa</taxon>
        <taxon>Chordata</taxon>
        <taxon>Craniata</taxon>
        <taxon>Vertebrata</taxon>
        <taxon>Euteleostomi</taxon>
        <taxon>Mammalia</taxon>
        <taxon>Eutheria</taxon>
        <taxon>Laurasiatheria</taxon>
        <taxon>Carnivora</taxon>
        <taxon>Caniformia</taxon>
        <taxon>Pinnipedia</taxon>
        <taxon>Phocidae</taxon>
        <taxon>Monachinae</taxon>
        <taxon>Lobodontini</taxon>
        <taxon>Leptonychotes</taxon>
    </lineage>
</organism>
<dbReference type="RefSeq" id="XP_006742050.1">
    <property type="nucleotide sequence ID" value="XM_006741987.1"/>
</dbReference>
<dbReference type="CTD" id="149647"/>
<accession>A0A2U3YE86</accession>
<reference evidence="5" key="1">
    <citation type="submission" date="2025-08" db="UniProtKB">
        <authorList>
            <consortium name="RefSeq"/>
        </authorList>
    </citation>
    <scope>IDENTIFICATION</scope>
    <source>
        <tissue evidence="5">Liver</tissue>
    </source>
</reference>
<name>A0A2U3YE86_LEPWE</name>
<dbReference type="Proteomes" id="UP000245341">
    <property type="component" value="Unplaced"/>
</dbReference>
<feature type="region of interest" description="Disordered" evidence="2">
    <location>
        <begin position="407"/>
        <end position="527"/>
    </location>
</feature>
<keyword evidence="4" id="KW-1185">Reference proteome</keyword>
<feature type="compositionally biased region" description="Low complexity" evidence="2">
    <location>
        <begin position="515"/>
        <end position="524"/>
    </location>
</feature>
<gene>
    <name evidence="5" type="primary">FAM71A</name>
</gene>
<evidence type="ECO:0000256" key="1">
    <source>
        <dbReference type="ARBA" id="ARBA00038379"/>
    </source>
</evidence>
<protein>
    <submittedName>
        <fullName evidence="5">Protein FAM71A</fullName>
    </submittedName>
</protein>
<feature type="domain" description="Golgi associated RAB2 interactor protein-like Rab2B-binding" evidence="3">
    <location>
        <begin position="115"/>
        <end position="184"/>
    </location>
</feature>
<evidence type="ECO:0000313" key="4">
    <source>
        <dbReference type="Proteomes" id="UP000245341"/>
    </source>
</evidence>
<evidence type="ECO:0000313" key="5">
    <source>
        <dbReference type="RefSeq" id="XP_006742050.1"/>
    </source>
</evidence>
<feature type="region of interest" description="Disordered" evidence="2">
    <location>
        <begin position="240"/>
        <end position="261"/>
    </location>
</feature>
<feature type="compositionally biased region" description="Basic residues" evidence="2">
    <location>
        <begin position="422"/>
        <end position="431"/>
    </location>
</feature>
<dbReference type="GeneID" id="102727536"/>
<dbReference type="Pfam" id="PF12480">
    <property type="entry name" value="GARIL_Rab2_bd"/>
    <property type="match status" value="1"/>
</dbReference>
<dbReference type="InterPro" id="IPR022168">
    <property type="entry name" value="GARIL-like_Rab2B-bd"/>
</dbReference>
<dbReference type="OrthoDB" id="9942703at2759"/>
<feature type="compositionally biased region" description="Basic and acidic residues" evidence="2">
    <location>
        <begin position="474"/>
        <end position="484"/>
    </location>
</feature>
<dbReference type="PANTHER" id="PTHR22574:SF15">
    <property type="entry name" value="GOLGI-ASSOCIATED RAB2 INTERACTOR PROTEIN 4"/>
    <property type="match status" value="1"/>
</dbReference>
<dbReference type="PANTHER" id="PTHR22574">
    <property type="match status" value="1"/>
</dbReference>
<sequence>MNAESLLPYHTAHSASGVGMFNTTMGKLQRQLHKGEYDIFKYAPIFESDFIQITKRGEVIDVHNRVRMVTVGIASTSPILPLPDVMLLARPATRCEEHAGRGQATKGKGRKASKTLELTRLLPLKFVRISIHDHEKQQLRLKFATGRSCYLQLSPPLDAREDLFAYWEKLIYLLRPPVDSHSSTYAIPAEDMLCMPVFEEEDRRSPAGADFQGKGDQDQVSVRSLHVVSEVAGATSAAFAGGEGTHQESHKPNTLPDVAAPNTKAAGLDKESAAGTTTEAAAAAAGEAAGTATGFAAGVALGTTAGALSVAITRSAAPEQLSTAVAGAATKRPGGGKANLAIAGAANTSPRSLNVALAGTAKTPGFTSDSSNGLPEDSMSLAFAGTRAAGSAAGGAALDVAEGALLSDAPSAGGPGGQAGRQPRKGRRERRERREKERALRSSRRRRAAESRHKAPGDKITRKASSRSLAAHRAAREDKKEKGRGSPGGGRRAPHKGISHAPIAKESRTSHKSGRSLSTTSSGSATKRLSRISSFLRNVKANLTTRTVASPRGRDVDMLAKTVDRSGMEAIIEAAESGQCLESAGSGTSNIMETVTFEALQKQDQKYMCDKNKGIVHTEIQDSGFLQGGKVSVWQISKWEFRAFKGLARDRGDGAERDEATPFMYLLLSASAVSCRELRNQWEKQDGLE</sequence>
<proteinExistence type="inferred from homology"/>
<evidence type="ECO:0000256" key="2">
    <source>
        <dbReference type="SAM" id="MobiDB-lite"/>
    </source>
</evidence>
<dbReference type="AlphaFoldDB" id="A0A2U3YE86"/>